<evidence type="ECO:0000256" key="2">
    <source>
        <dbReference type="ARBA" id="ARBA00022857"/>
    </source>
</evidence>
<dbReference type="Pfam" id="PF08546">
    <property type="entry name" value="ApbA_C"/>
    <property type="match status" value="1"/>
</dbReference>
<feature type="domain" description="Ketopantoate reductase N-terminal" evidence="5">
    <location>
        <begin position="8"/>
        <end position="161"/>
    </location>
</feature>
<dbReference type="InterPro" id="IPR003710">
    <property type="entry name" value="ApbA"/>
</dbReference>
<dbReference type="GO" id="GO:0015940">
    <property type="term" value="P:pantothenate biosynthetic process"/>
    <property type="evidence" value="ECO:0007669"/>
    <property type="project" value="InterPro"/>
</dbReference>
<dbReference type="SUPFAM" id="SSF51735">
    <property type="entry name" value="NAD(P)-binding Rossmann-fold domains"/>
    <property type="match status" value="1"/>
</dbReference>
<sequence>MATKPEFLLIGPGGVGCIAAFTINYNHTANVSIVVRRDYETVRKHGYHIDSVDYGKVDGWKPENVFASVEEASKSGIKFDYIAVSTKNLQDIVPVEELIAPVVSAHSVVVLVQNGFGIEKPLFAKFPQNIVLSGVSHIGSHNRNGHIHQMQSDHLVISAFENPNVDADSQVAAANRFIEMYSNNINKCVYFASAKWYRYRKLVYNACLNTTCALTGVDTGRLEAAGGLEAIAIPAMKEVIRVAKADGVELPDDVINVVCHADDGDYFEPSMRVDVKKGNPIELEAILGNLLDTARKLKVETPILDLLFKLLTVVQFRLKEANGYVGVPEKRPIPDTFFK</sequence>
<evidence type="ECO:0000256" key="1">
    <source>
        <dbReference type="ARBA" id="ARBA00007870"/>
    </source>
</evidence>
<dbReference type="SUPFAM" id="SSF48179">
    <property type="entry name" value="6-phosphogluconate dehydrogenase C-terminal domain-like"/>
    <property type="match status" value="1"/>
</dbReference>
<dbReference type="FunFam" id="1.10.1040.10:FF:000017">
    <property type="entry name" value="2-dehydropantoate 2-reductase"/>
    <property type="match status" value="1"/>
</dbReference>
<dbReference type="KEGG" id="cten:18246304"/>
<evidence type="ECO:0000259" key="5">
    <source>
        <dbReference type="Pfam" id="PF02558"/>
    </source>
</evidence>
<dbReference type="PANTHER" id="PTHR21708">
    <property type="entry name" value="PROBABLE 2-DEHYDROPANTOATE 2-REDUCTASE"/>
    <property type="match status" value="1"/>
</dbReference>
<dbReference type="InterPro" id="IPR051402">
    <property type="entry name" value="KPR-Related"/>
</dbReference>
<dbReference type="STRING" id="590646.G3BES0"/>
<comment type="similarity">
    <text evidence="1 4">Belongs to the ketopantoate reductase family.</text>
</comment>
<evidence type="ECO:0000259" key="6">
    <source>
        <dbReference type="Pfam" id="PF08546"/>
    </source>
</evidence>
<accession>G3BES0</accession>
<proteinExistence type="inferred from homology"/>
<keyword evidence="8" id="KW-1185">Reference proteome</keyword>
<organism evidence="8">
    <name type="scientific">Candida tenuis (strain ATCC 10573 / BCRC 21748 / CBS 615 / JCM 9827 / NBRC 10315 / NRRL Y-1498 / VKM Y-70)</name>
    <name type="common">Yeast</name>
    <name type="synonym">Yamadazyma tenuis</name>
    <dbReference type="NCBI Taxonomy" id="590646"/>
    <lineage>
        <taxon>Eukaryota</taxon>
        <taxon>Fungi</taxon>
        <taxon>Dikarya</taxon>
        <taxon>Ascomycota</taxon>
        <taxon>Saccharomycotina</taxon>
        <taxon>Pichiomycetes</taxon>
        <taxon>Debaryomycetaceae</taxon>
        <taxon>Yamadazyma</taxon>
    </lineage>
</organism>
<dbReference type="GO" id="GO:0008677">
    <property type="term" value="F:2-dehydropantoate 2-reductase activity"/>
    <property type="evidence" value="ECO:0007669"/>
    <property type="project" value="UniProtKB-EC"/>
</dbReference>
<dbReference type="Gene3D" id="3.40.50.720">
    <property type="entry name" value="NAD(P)-binding Rossmann-like Domain"/>
    <property type="match status" value="1"/>
</dbReference>
<dbReference type="InterPro" id="IPR013332">
    <property type="entry name" value="KPR_N"/>
</dbReference>
<dbReference type="EMBL" id="GL996528">
    <property type="protein sequence ID" value="EGV61203.1"/>
    <property type="molecule type" value="Genomic_DNA"/>
</dbReference>
<keyword evidence="3 4" id="KW-0560">Oxidoreductase</keyword>
<dbReference type="HOGENOM" id="CLU_031468_2_1_1"/>
<dbReference type="InterPro" id="IPR036291">
    <property type="entry name" value="NAD(P)-bd_dom_sf"/>
</dbReference>
<dbReference type="PANTHER" id="PTHR21708:SF30">
    <property type="entry name" value="2-DEHYDROPANTOATE 2-REDUCTASE-RELATED"/>
    <property type="match status" value="1"/>
</dbReference>
<reference evidence="7 8" key="1">
    <citation type="journal article" date="2011" name="Proc. Natl. Acad. Sci. U.S.A.">
        <title>Comparative genomics of xylose-fermenting fungi for enhanced biofuel production.</title>
        <authorList>
            <person name="Wohlbach D.J."/>
            <person name="Kuo A."/>
            <person name="Sato T.K."/>
            <person name="Potts K.M."/>
            <person name="Salamov A.A."/>
            <person name="LaButti K.M."/>
            <person name="Sun H."/>
            <person name="Clum A."/>
            <person name="Pangilinan J.L."/>
            <person name="Lindquist E.A."/>
            <person name="Lucas S."/>
            <person name="Lapidus A."/>
            <person name="Jin M."/>
            <person name="Gunawan C."/>
            <person name="Balan V."/>
            <person name="Dale B.E."/>
            <person name="Jeffries T.W."/>
            <person name="Zinkel R."/>
            <person name="Barry K.W."/>
            <person name="Grigoriev I.V."/>
            <person name="Gasch A.P."/>
        </authorList>
    </citation>
    <scope>NUCLEOTIDE SEQUENCE [LARGE SCALE GENOMIC DNA]</scope>
    <source>
        <strain evidence="8">ATCC 10573 / BCRC 21748 / CBS 615 / JCM 9827 / NBRC 10315 / NRRL Y-1498 / VKM Y-70</strain>
    </source>
</reference>
<comment type="catalytic activity">
    <reaction evidence="4">
        <text>(R)-pantoate + NADP(+) = 2-dehydropantoate + NADPH + H(+)</text>
        <dbReference type="Rhea" id="RHEA:16233"/>
        <dbReference type="ChEBI" id="CHEBI:11561"/>
        <dbReference type="ChEBI" id="CHEBI:15378"/>
        <dbReference type="ChEBI" id="CHEBI:15980"/>
        <dbReference type="ChEBI" id="CHEBI:57783"/>
        <dbReference type="ChEBI" id="CHEBI:58349"/>
        <dbReference type="EC" id="1.1.1.169"/>
    </reaction>
</comment>
<dbReference type="Gene3D" id="1.10.1040.10">
    <property type="entry name" value="N-(1-d-carboxylethyl)-l-norvaline Dehydrogenase, domain 2"/>
    <property type="match status" value="1"/>
</dbReference>
<dbReference type="EC" id="1.1.1.169" evidence="4"/>
<dbReference type="InterPro" id="IPR013328">
    <property type="entry name" value="6PGD_dom2"/>
</dbReference>
<evidence type="ECO:0000256" key="3">
    <source>
        <dbReference type="ARBA" id="ARBA00023002"/>
    </source>
</evidence>
<dbReference type="InterPro" id="IPR013752">
    <property type="entry name" value="KPA_reductase"/>
</dbReference>
<keyword evidence="2 4" id="KW-0521">NADP</keyword>
<dbReference type="GeneID" id="18246304"/>
<feature type="domain" description="Ketopantoate reductase C-terminal" evidence="6">
    <location>
        <begin position="196"/>
        <end position="314"/>
    </location>
</feature>
<dbReference type="PROSITE" id="PS51257">
    <property type="entry name" value="PROKAR_LIPOPROTEIN"/>
    <property type="match status" value="1"/>
</dbReference>
<gene>
    <name evidence="7" type="ORF">CANTEDRAFT_111661</name>
</gene>
<dbReference type="RefSeq" id="XP_006690417.1">
    <property type="nucleotide sequence ID" value="XM_006690354.1"/>
</dbReference>
<dbReference type="GO" id="GO:0005737">
    <property type="term" value="C:cytoplasm"/>
    <property type="evidence" value="ECO:0007669"/>
    <property type="project" value="TreeGrafter"/>
</dbReference>
<dbReference type="eggNOG" id="ENOG502QWBM">
    <property type="taxonomic scope" value="Eukaryota"/>
</dbReference>
<evidence type="ECO:0000313" key="8">
    <source>
        <dbReference type="Proteomes" id="UP000000707"/>
    </source>
</evidence>
<evidence type="ECO:0000313" key="7">
    <source>
        <dbReference type="EMBL" id="EGV61203.1"/>
    </source>
</evidence>
<dbReference type="Proteomes" id="UP000000707">
    <property type="component" value="Unassembled WGS sequence"/>
</dbReference>
<dbReference type="OrthoDB" id="3609at2759"/>
<protein>
    <recommendedName>
        <fullName evidence="4">2-dehydropantoate 2-reductase</fullName>
        <ecNumber evidence="4">1.1.1.169</ecNumber>
    </recommendedName>
    <alternativeName>
        <fullName evidence="4">Ketopantoate reductase</fullName>
    </alternativeName>
</protein>
<dbReference type="InterPro" id="IPR008927">
    <property type="entry name" value="6-PGluconate_DH-like_C_sf"/>
</dbReference>
<comment type="function">
    <text evidence="4">Catalyzes the NADPH-dependent reduction of ketopantoate into pantoic acid.</text>
</comment>
<dbReference type="NCBIfam" id="TIGR00745">
    <property type="entry name" value="apbA_panE"/>
    <property type="match status" value="1"/>
</dbReference>
<evidence type="ECO:0000256" key="4">
    <source>
        <dbReference type="RuleBase" id="RU362068"/>
    </source>
</evidence>
<dbReference type="AlphaFoldDB" id="G3BES0"/>
<name>G3BES0_CANTC</name>
<dbReference type="Pfam" id="PF02558">
    <property type="entry name" value="ApbA"/>
    <property type="match status" value="1"/>
</dbReference>